<dbReference type="Proteomes" id="UP000824533">
    <property type="component" value="Linkage Group LG12"/>
</dbReference>
<comment type="caution">
    <text evidence="1">The sequence shown here is derived from an EMBL/GenBank/DDBJ whole genome shotgun (WGS) entry which is preliminary data.</text>
</comment>
<protein>
    <submittedName>
        <fullName evidence="1">Uncharacterized protein</fullName>
    </submittedName>
</protein>
<keyword evidence="2" id="KW-1185">Reference proteome</keyword>
<sequence length="1469" mass="168793">MMLLLIWTTVIIAALILYFRRVYTHFSRRGVKTLTPLPLIGNLAKVTLRIDHFTTDLEKLYDSFPNDRFVGRYDFVIPVVMLRDVELIKQVAIKDFEYFLNHRSLIDDKIDPLVGRNLFVLKGQEWKDMRSTLSPAFTSSKIKHMVPFMVEVGGQMIEALKTQFQKSNVDYIDVDCKDLTTRYANDVIASCAFGLKVDSQAEQNNEFYEMGKTISNFRIKQMFIFLGFLLFPKMMKKLKITFFTEKMTNFFRNLVQGTMQERELKSITRHDMIHLLMEAKKGKLSHDASTNDSDAGFATVEESSVGKKTANREWSDDDLLAQALLFFAAGFETVSSAMSFTLHELALNPDIQQRLYQEIKENEMKSSGKFDYNSIQNLKYLDMVVSEALRLWPPAFILERDCLKDYNLGKPNTDSTEDFINAKGTGVFIPVWCIHRDPKYFPDPLKFNPERFSDENKQNIKPFTYIPFGVGPRNCIGSRFALCEVKVMIYQLLQYVEVSPGDKTNVKSTLAKNNVNLKIEGGHWIRMREEWKDMRSTLSPAFTSSKMKLMVPFMVEVGDQMIRALKKKVENSGMGYIDVDCKDLTTRYANDVIASCAFGLRVDSHTEENNQFYKMGKTASTFNFKQMLVFFGFSSFPKIMEILKVNLFTEQSKSFFRDLVISTMQDRENRHIVRPDMIHLLMEAKKGQLAHDEKTADVDAGFATVEESAVGKKDVNRVWSNDDLIAQAVVFFIAGFEAVSVAMSFTLHELALHPEIQERLYQEIKENERKHGGKFDYNSIQSMKYMDMVVSEVLRLWPAAIALDRNCLKDYNLGKPNSKAKEDFILRKGIGLFIPVWCFHRDANYFPDPLKFDPERFSDENKHKINPFTYMPFGVGPRNCIGSRFALCEVKVMVYQLLQHMEVSPCEKTSIKATLSKETFNLRIHGGHCDTSLVILITDTMLLTIWLVTAITALVLYLRQIYSKLGNNGVRHLPPIPLFGNWFWVMMKREHVLDAMTRSMKAFPNDRIIGQYELIEPAYIINDLELVKKVALKDFDHFVDRQSFLDDIDPLFGRNLLVLKGEEWKAMRSTLSPAFTSSKIRLMVPLMVEVGEQMIKFLRQKINDSGTSFIDIEGKDLATRYANDVIASCAFGLKTDTFADDNNAFYKVASSLTTLTFKKLMSFMIYRISPTVTRILGLQFSSKDEVKFYNEIVLGTMKYRDDNKIIRNDMIDILLQAKKGQLSHDVKDGKDVDAGFATVEESAIGKKHYDREWSDTDLVAQAVLFLFAGFDTVSTTMAFMLHELAVNPDVQERLYREIIDNEECNGGKFDYNSVQHMKYLDMVVSESMRLWPAAAFTNRKCVKPYNMGKAYDGASRDCIIPVGANIVLPIWFTHHNPDYFPEPSRFDPERFSDENKHSINPFSYQPFGMGPRNCIGSRFALCEMKVMTYQLLQHFEVSPAEKTSNPVQLAKKGFVMRIQGGAWVRLKLR</sequence>
<proteinExistence type="predicted"/>
<name>A0ACC1D0X9_9NEOP</name>
<evidence type="ECO:0000313" key="2">
    <source>
        <dbReference type="Proteomes" id="UP000824533"/>
    </source>
</evidence>
<dbReference type="EMBL" id="CM034398">
    <property type="protein sequence ID" value="KAJ0177501.1"/>
    <property type="molecule type" value="Genomic_DNA"/>
</dbReference>
<organism evidence="1 2">
    <name type="scientific">Dendrolimus kikuchii</name>
    <dbReference type="NCBI Taxonomy" id="765133"/>
    <lineage>
        <taxon>Eukaryota</taxon>
        <taxon>Metazoa</taxon>
        <taxon>Ecdysozoa</taxon>
        <taxon>Arthropoda</taxon>
        <taxon>Hexapoda</taxon>
        <taxon>Insecta</taxon>
        <taxon>Pterygota</taxon>
        <taxon>Neoptera</taxon>
        <taxon>Endopterygota</taxon>
        <taxon>Lepidoptera</taxon>
        <taxon>Glossata</taxon>
        <taxon>Ditrysia</taxon>
        <taxon>Bombycoidea</taxon>
        <taxon>Lasiocampidae</taxon>
        <taxon>Dendrolimus</taxon>
    </lineage>
</organism>
<gene>
    <name evidence="1" type="ORF">K1T71_007510</name>
</gene>
<evidence type="ECO:0000313" key="1">
    <source>
        <dbReference type="EMBL" id="KAJ0177501.1"/>
    </source>
</evidence>
<accession>A0ACC1D0X9</accession>
<reference evidence="1 2" key="1">
    <citation type="journal article" date="2021" name="Front. Genet.">
        <title>Chromosome-Level Genome Assembly Reveals Significant Gene Expansion in the Toll and IMD Signaling Pathways of Dendrolimus kikuchii.</title>
        <authorList>
            <person name="Zhou J."/>
            <person name="Wu P."/>
            <person name="Xiong Z."/>
            <person name="Liu N."/>
            <person name="Zhao N."/>
            <person name="Ji M."/>
            <person name="Qiu Y."/>
            <person name="Yang B."/>
        </authorList>
    </citation>
    <scope>NUCLEOTIDE SEQUENCE [LARGE SCALE GENOMIC DNA]</scope>
    <source>
        <strain evidence="1">Ann1</strain>
    </source>
</reference>